<gene>
    <name evidence="2" type="ORF">WH52_00290</name>
</gene>
<dbReference type="OrthoDB" id="1340494at2"/>
<keyword evidence="3" id="KW-1185">Reference proteome</keyword>
<evidence type="ECO:0000313" key="3">
    <source>
        <dbReference type="Proteomes" id="UP000194221"/>
    </source>
</evidence>
<reference evidence="2 3" key="1">
    <citation type="submission" date="2015-03" db="EMBL/GenBank/DDBJ databases">
        <title>Genome sequence of Tenacibaculum sp. S2-2, isolated from intestinal microbiota of sea cucumber, Apostichopus japonicas.</title>
        <authorList>
            <person name="Shao Z."/>
            <person name="Wang L."/>
            <person name="Li X."/>
        </authorList>
    </citation>
    <scope>NUCLEOTIDE SEQUENCE [LARGE SCALE GENOMIC DNA]</scope>
    <source>
        <strain evidence="2 3">S2-2</strain>
    </source>
</reference>
<organism evidence="2 3">
    <name type="scientific">Tenacibaculum holothuriorum</name>
    <dbReference type="NCBI Taxonomy" id="1635173"/>
    <lineage>
        <taxon>Bacteria</taxon>
        <taxon>Pseudomonadati</taxon>
        <taxon>Bacteroidota</taxon>
        <taxon>Flavobacteriia</taxon>
        <taxon>Flavobacteriales</taxon>
        <taxon>Flavobacteriaceae</taxon>
        <taxon>Tenacibaculum</taxon>
    </lineage>
</organism>
<dbReference type="AlphaFoldDB" id="A0A1Y2PF74"/>
<feature type="transmembrane region" description="Helical" evidence="1">
    <location>
        <begin position="125"/>
        <end position="143"/>
    </location>
</feature>
<evidence type="ECO:0000256" key="1">
    <source>
        <dbReference type="SAM" id="Phobius"/>
    </source>
</evidence>
<dbReference type="InParanoid" id="A0A1Y2PF74"/>
<dbReference type="Proteomes" id="UP000194221">
    <property type="component" value="Unassembled WGS sequence"/>
</dbReference>
<dbReference type="RefSeq" id="WP_086028927.1">
    <property type="nucleotide sequence ID" value="NZ_LAPZ01000001.1"/>
</dbReference>
<keyword evidence="1" id="KW-0472">Membrane</keyword>
<dbReference type="EMBL" id="LAPZ01000001">
    <property type="protein sequence ID" value="OSY89132.1"/>
    <property type="molecule type" value="Genomic_DNA"/>
</dbReference>
<proteinExistence type="predicted"/>
<accession>A0A1Y2PF74</accession>
<comment type="caution">
    <text evidence="2">The sequence shown here is derived from an EMBL/GenBank/DDBJ whole genome shotgun (WGS) entry which is preliminary data.</text>
</comment>
<sequence>MIEKLINDFFNAIEEQESITSRHGKSVFFVEEILEKKHKKFNYVSIQTISRLQRKYIDKEENISVSAPDSFIKDAMAQYLTYINYEDYKLINSPTPFWGKKKTHYSNKNHTAELNSKTKDVYKKIIIKISITLAIFFLLTYSIKNFFLSNKECIAWKGNHYKKVSCNSLNAIDNTNQNIDIISFKKIIVSDTTTFFIKGKPNYWYGKNKSGIREFFTKRGIHPETKKELKPITRAILKSEGLLME</sequence>
<evidence type="ECO:0000313" key="2">
    <source>
        <dbReference type="EMBL" id="OSY89132.1"/>
    </source>
</evidence>
<keyword evidence="1" id="KW-0812">Transmembrane</keyword>
<name>A0A1Y2PF74_9FLAO</name>
<keyword evidence="1" id="KW-1133">Transmembrane helix</keyword>
<protein>
    <submittedName>
        <fullName evidence="2">Uncharacterized protein</fullName>
    </submittedName>
</protein>